<accession>A0A7R9KQK4</accession>
<feature type="region of interest" description="Disordered" evidence="4">
    <location>
        <begin position="606"/>
        <end position="643"/>
    </location>
</feature>
<feature type="domain" description="Syndetin C-terminal" evidence="5">
    <location>
        <begin position="764"/>
        <end position="999"/>
    </location>
</feature>
<organism evidence="7">
    <name type="scientific">Medioppia subpectinata</name>
    <dbReference type="NCBI Taxonomy" id="1979941"/>
    <lineage>
        <taxon>Eukaryota</taxon>
        <taxon>Metazoa</taxon>
        <taxon>Ecdysozoa</taxon>
        <taxon>Arthropoda</taxon>
        <taxon>Chelicerata</taxon>
        <taxon>Arachnida</taxon>
        <taxon>Acari</taxon>
        <taxon>Acariformes</taxon>
        <taxon>Sarcoptiformes</taxon>
        <taxon>Oribatida</taxon>
        <taxon>Brachypylina</taxon>
        <taxon>Oppioidea</taxon>
        <taxon>Oppiidae</taxon>
        <taxon>Medioppia</taxon>
    </lineage>
</organism>
<gene>
    <name evidence="7" type="ORF">OSB1V03_LOCUS7977</name>
</gene>
<protein>
    <recommendedName>
        <fullName evidence="9">Syndetin</fullName>
    </recommendedName>
</protein>
<evidence type="ECO:0000259" key="5">
    <source>
        <dbReference type="Pfam" id="PF10474"/>
    </source>
</evidence>
<sequence length="1003" mass="115642">MVNYIIGRVVCLGSDPHSCCRRVHHIMDGKKKFSLKSIIHKSSSAHGLSGQTAGGDQRSSQPNATTDGRSGRRDSDSALNELKKDQFVDTYVKEKLKRESIADPLNIMNPDVESDILQSIDTKYFENVTDPLTAEQFVFDDLPQELSLTYLSDQTVCLKRQLSVVSKKVSDLILKNECKYRTELERVTRLQTGLSDAIKVCTSGRQHLDCSKRNFTCVSLGIVASYRRREVLKSLLKSLQTIKTLQETDIRLRELLEDDEDYTGAIQLYLECHKVVSSLKHYRCISELNTKLQDTLEMTEEQIDVALSKMCLTFNRQLYHKLMSAYNLLGKTQTAMDQLLMHFASAIHNKAFAIVLGYVELFADTSASAQNYHKRQYSELCRCLTADSFLACLTDLCKALWDMMSNYYRILSFHRESVQPSDELVVQQTGATDDEDSAFNQQFVIQKLEHGLGRIWQDVQQKLRTLIQNHNLSDHNIDEFIKILAVAERMVDIGEEFCGNRSEELQHSIKLQTINYFQNYHKSCMSELKEFLESECWTLCPVQRFSLIHLQEFQFLRTSLPSQRMGTLSPNSSPTKRHRYYFSAHFLRPNESTITPFDEDMDIENDTKESKETADTNESQVKSRRISMNGECGADTDESGNSESIMTNTTLNILRLFGKYMQMMSILRPIAFDAMLCLFQLFDYYLYAVYKFFGRDMLILSESSLSNEMKVTLKRIADNLIAAEKSSDPSIELNLNNGANNSNTNKYYSPILSTVVDMSSAQTLYGLAERVVAIESLVALSNQFHYLRSYIEELIPQEKKHILQQYFNQVVSIANDLRKPVYMWVTVRCVQYENIVSMMATTQWNIREILSMHNSYVDLLLRELQIFSMRLNEVFVKQLMGIEIPKEVYQCLWEHVLRLSNRTFIEGFSLSKKCTNEGRALMQLDFQQFLTKVESLTTIRPIPERELVEEYIKAYYLTEPALVEWIKLRKEYNPKQIQGLVTCITNDNKKVRTRILAEIGLNP</sequence>
<keyword evidence="8" id="KW-1185">Reference proteome</keyword>
<dbReference type="GO" id="GO:0042147">
    <property type="term" value="P:retrograde transport, endosome to Golgi"/>
    <property type="evidence" value="ECO:0007669"/>
    <property type="project" value="InterPro"/>
</dbReference>
<dbReference type="Pfam" id="PF10475">
    <property type="entry name" value="Vps54_N"/>
    <property type="match status" value="1"/>
</dbReference>
<dbReference type="PANTHER" id="PTHR13258">
    <property type="entry name" value="SYNDETIN"/>
    <property type="match status" value="1"/>
</dbReference>
<evidence type="ECO:0000313" key="7">
    <source>
        <dbReference type="EMBL" id="CAD7627551.1"/>
    </source>
</evidence>
<dbReference type="PANTHER" id="PTHR13258:SF0">
    <property type="entry name" value="SYNDETIN"/>
    <property type="match status" value="1"/>
</dbReference>
<dbReference type="GO" id="GO:0000149">
    <property type="term" value="F:SNARE binding"/>
    <property type="evidence" value="ECO:0007669"/>
    <property type="project" value="TreeGrafter"/>
</dbReference>
<dbReference type="InterPro" id="IPR019514">
    <property type="entry name" value="Syndetin_C"/>
</dbReference>
<dbReference type="GO" id="GO:0032456">
    <property type="term" value="P:endocytic recycling"/>
    <property type="evidence" value="ECO:0007669"/>
    <property type="project" value="InterPro"/>
</dbReference>
<evidence type="ECO:0000313" key="8">
    <source>
        <dbReference type="Proteomes" id="UP000759131"/>
    </source>
</evidence>
<proteinExistence type="predicted"/>
<dbReference type="Proteomes" id="UP000759131">
    <property type="component" value="Unassembled WGS sequence"/>
</dbReference>
<keyword evidence="1" id="KW-0813">Transport</keyword>
<dbReference type="EMBL" id="OC859405">
    <property type="protein sequence ID" value="CAD7627551.1"/>
    <property type="molecule type" value="Genomic_DNA"/>
</dbReference>
<evidence type="ECO:0000259" key="6">
    <source>
        <dbReference type="Pfam" id="PF10475"/>
    </source>
</evidence>
<keyword evidence="2" id="KW-0653">Protein transport</keyword>
<dbReference type="OrthoDB" id="10263345at2759"/>
<dbReference type="Pfam" id="PF10474">
    <property type="entry name" value="Syndetin_C"/>
    <property type="match status" value="1"/>
</dbReference>
<evidence type="ECO:0000256" key="4">
    <source>
        <dbReference type="SAM" id="MobiDB-lite"/>
    </source>
</evidence>
<dbReference type="GO" id="GO:1990745">
    <property type="term" value="C:EARP complex"/>
    <property type="evidence" value="ECO:0007669"/>
    <property type="project" value="InterPro"/>
</dbReference>
<reference evidence="7" key="1">
    <citation type="submission" date="2020-11" db="EMBL/GenBank/DDBJ databases">
        <authorList>
            <person name="Tran Van P."/>
        </authorList>
    </citation>
    <scope>NUCLEOTIDE SEQUENCE</scope>
</reference>
<evidence type="ECO:0008006" key="9">
    <source>
        <dbReference type="Google" id="ProtNLM"/>
    </source>
</evidence>
<dbReference type="InterPro" id="IPR040047">
    <property type="entry name" value="VPS50"/>
</dbReference>
<dbReference type="InterPro" id="IPR019515">
    <property type="entry name" value="VPS54_N"/>
</dbReference>
<evidence type="ECO:0000256" key="1">
    <source>
        <dbReference type="ARBA" id="ARBA00022448"/>
    </source>
</evidence>
<feature type="compositionally biased region" description="Polar residues" evidence="4">
    <location>
        <begin position="57"/>
        <end position="68"/>
    </location>
</feature>
<name>A0A7R9KQK4_9ACAR</name>
<keyword evidence="3" id="KW-0175">Coiled coil</keyword>
<dbReference type="EMBL" id="CAJPIZ010004830">
    <property type="protein sequence ID" value="CAG2107981.1"/>
    <property type="molecule type" value="Genomic_DNA"/>
</dbReference>
<dbReference type="GO" id="GO:0005829">
    <property type="term" value="C:cytosol"/>
    <property type="evidence" value="ECO:0007669"/>
    <property type="project" value="GOC"/>
</dbReference>
<evidence type="ECO:0000256" key="2">
    <source>
        <dbReference type="ARBA" id="ARBA00022927"/>
    </source>
</evidence>
<feature type="domain" description="Vacuolar protein sorting-associated protein 54 N-terminal" evidence="6">
    <location>
        <begin position="117"/>
        <end position="413"/>
    </location>
</feature>
<dbReference type="AlphaFoldDB" id="A0A7R9KQK4"/>
<feature type="region of interest" description="Disordered" evidence="4">
    <location>
        <begin position="45"/>
        <end position="77"/>
    </location>
</feature>
<dbReference type="GO" id="GO:0015031">
    <property type="term" value="P:protein transport"/>
    <property type="evidence" value="ECO:0007669"/>
    <property type="project" value="UniProtKB-KW"/>
</dbReference>
<evidence type="ECO:0000256" key="3">
    <source>
        <dbReference type="ARBA" id="ARBA00023054"/>
    </source>
</evidence>